<keyword evidence="8" id="KW-0653">Protein transport</keyword>
<evidence type="ECO:0000259" key="13">
    <source>
        <dbReference type="Pfam" id="PF05658"/>
    </source>
</evidence>
<evidence type="ECO:0000256" key="7">
    <source>
        <dbReference type="ARBA" id="ARBA00022729"/>
    </source>
</evidence>
<evidence type="ECO:0000256" key="8">
    <source>
        <dbReference type="ARBA" id="ARBA00022927"/>
    </source>
</evidence>
<name>A0A1I1X9U1_9FIRM</name>
<dbReference type="GO" id="GO:0009279">
    <property type="term" value="C:cell outer membrane"/>
    <property type="evidence" value="ECO:0007669"/>
    <property type="project" value="UniProtKB-SubCell"/>
</dbReference>
<proteinExistence type="inferred from homology"/>
<evidence type="ECO:0000313" key="15">
    <source>
        <dbReference type="EMBL" id="SFE04154.1"/>
    </source>
</evidence>
<keyword evidence="7" id="KW-0732">Signal</keyword>
<feature type="domain" description="Trimeric autotransporter adhesin YadA-like head" evidence="13">
    <location>
        <begin position="273"/>
        <end position="294"/>
    </location>
</feature>
<dbReference type="GO" id="GO:0009986">
    <property type="term" value="C:cell surface"/>
    <property type="evidence" value="ECO:0007669"/>
    <property type="project" value="UniProtKB-SubCell"/>
</dbReference>
<feature type="domain" description="Trimeric autotransporter adhesin YadA-like C-terminal membrane anchor" evidence="12">
    <location>
        <begin position="641"/>
        <end position="695"/>
    </location>
</feature>
<dbReference type="InterPro" id="IPR011049">
    <property type="entry name" value="Serralysin-like_metalloprot_C"/>
</dbReference>
<dbReference type="Proteomes" id="UP000198896">
    <property type="component" value="Unassembled WGS sequence"/>
</dbReference>
<evidence type="ECO:0000256" key="2">
    <source>
        <dbReference type="ARBA" id="ARBA00004442"/>
    </source>
</evidence>
<dbReference type="InterPro" id="IPR005594">
    <property type="entry name" value="YadA_C"/>
</dbReference>
<comment type="subcellular location">
    <subcellularLocation>
        <location evidence="2">Cell outer membrane</location>
    </subcellularLocation>
    <subcellularLocation>
        <location evidence="1">Cell surface</location>
    </subcellularLocation>
</comment>
<evidence type="ECO:0000256" key="9">
    <source>
        <dbReference type="ARBA" id="ARBA00023136"/>
    </source>
</evidence>
<reference evidence="15 16" key="1">
    <citation type="submission" date="2016-10" db="EMBL/GenBank/DDBJ databases">
        <authorList>
            <person name="de Groot N.N."/>
        </authorList>
    </citation>
    <scope>NUCLEOTIDE SEQUENCE [LARGE SCALE GENOMIC DNA]</scope>
    <source>
        <strain evidence="15 16">DSM 9236</strain>
    </source>
</reference>
<dbReference type="SUPFAM" id="SSF54523">
    <property type="entry name" value="Pili subunits"/>
    <property type="match status" value="1"/>
</dbReference>
<comment type="similarity">
    <text evidence="3">Belongs to the autotransporter-2 (AT-2) (TC 1.B.40) family.</text>
</comment>
<evidence type="ECO:0000256" key="3">
    <source>
        <dbReference type="ARBA" id="ARBA00005848"/>
    </source>
</evidence>
<dbReference type="CDD" id="cd12820">
    <property type="entry name" value="LbR_YadA-like"/>
    <property type="match status" value="2"/>
</dbReference>
<feature type="coiled-coil region" evidence="11">
    <location>
        <begin position="711"/>
        <end position="738"/>
    </location>
</feature>
<dbReference type="InterPro" id="IPR008635">
    <property type="entry name" value="Coiled_stalk_dom"/>
</dbReference>
<keyword evidence="9" id="KW-0472">Membrane</keyword>
<evidence type="ECO:0000256" key="11">
    <source>
        <dbReference type="SAM" id="Coils"/>
    </source>
</evidence>
<feature type="domain" description="Trimeric autotransporter adhesin YadA-like head" evidence="13">
    <location>
        <begin position="110"/>
        <end position="135"/>
    </location>
</feature>
<keyword evidence="11" id="KW-0175">Coiled coil</keyword>
<keyword evidence="5" id="KW-1134">Transmembrane beta strand</keyword>
<dbReference type="STRING" id="1123323.SAMN05216245_101133"/>
<evidence type="ECO:0000256" key="4">
    <source>
        <dbReference type="ARBA" id="ARBA00022448"/>
    </source>
</evidence>
<feature type="domain" description="Trimeric autotransporter adhesin YadA-like head" evidence="13">
    <location>
        <begin position="245"/>
        <end position="266"/>
    </location>
</feature>
<dbReference type="Gene3D" id="3.30.1300.30">
    <property type="entry name" value="GSPII I/J protein-like"/>
    <property type="match status" value="1"/>
</dbReference>
<evidence type="ECO:0000259" key="12">
    <source>
        <dbReference type="Pfam" id="PF03895"/>
    </source>
</evidence>
<dbReference type="Gene3D" id="2.150.10.10">
    <property type="entry name" value="Serralysin-like metalloprotease, C-terminal"/>
    <property type="match status" value="3"/>
</dbReference>
<dbReference type="EMBL" id="FONL01000001">
    <property type="protein sequence ID" value="SFE04154.1"/>
    <property type="molecule type" value="Genomic_DNA"/>
</dbReference>
<accession>A0A1I1X9U1</accession>
<evidence type="ECO:0000313" key="16">
    <source>
        <dbReference type="Proteomes" id="UP000198896"/>
    </source>
</evidence>
<evidence type="ECO:0000256" key="10">
    <source>
        <dbReference type="ARBA" id="ARBA00023237"/>
    </source>
</evidence>
<protein>
    <submittedName>
        <fullName evidence="15">Head domain of trimeric autotransporter adhesin</fullName>
    </submittedName>
</protein>
<organism evidence="15 16">
    <name type="scientific">Succiniclasticum ruminis DSM 9236</name>
    <dbReference type="NCBI Taxonomy" id="1123323"/>
    <lineage>
        <taxon>Bacteria</taxon>
        <taxon>Bacillati</taxon>
        <taxon>Bacillota</taxon>
        <taxon>Negativicutes</taxon>
        <taxon>Acidaminococcales</taxon>
        <taxon>Acidaminococcaceae</taxon>
        <taxon>Succiniclasticum</taxon>
    </lineage>
</organism>
<dbReference type="Pfam" id="PF05658">
    <property type="entry name" value="YadA_head"/>
    <property type="match status" value="6"/>
</dbReference>
<dbReference type="InterPro" id="IPR045584">
    <property type="entry name" value="Pilin-like"/>
</dbReference>
<sequence length="741" mass="72833">MGGKISAGTGGGANDKEGATAFGRAYGEKGQILATEMGATAFGAASDGAIKAEEWGATAFGRTNEGGSISASGRGATASGYAEEGGSISAEAEGATAFGYASGGGSKITASGKGATAFGEGTTAKGEGATAFGSGTVAEGEYATAFGSGTTASNNYSTAWGNGTKATESASTAFGAFTEAGGVWSTAFGNGSIAGGLASTAFGSGTAAKGEYATAFGRETEASGSGATAWGGYHDGSNYVKGGTASGLASTAFGIKTEASGVASTAWSHKSVAGGDYSTAFGDSSQAMAENSLAALGGVVDTGADNSAAVGKGAKVTVADAVALGSGSVAFRTAGATDAYRKTDSDTGSAWISTANDIAVGYIDSSDDTKSITRQITGVAAGSKDTDAVNVAQLKKVAEGAVYTAGKGVSIADNEISVKADTKDFAFDSSGTLTLKKDGKVESGNTGVVTGGTVYEALQLQSAAIDGKANKSLDNITDSGKTVVRDLAKEAVKVVDGTNTTVTDGTDGNAKTYAVNVVTNGTIASGDTGIVTGGTVFTETRVSADGNYIKAADSTADNLTALDTQVKKNEDAIGTTADGNYVKASNSVGENLGALDAEIAALAGGAGAGIDELSHRISNVDSKVEKVGAGAAALAALHPMDTDGKFSAAAGFGNYRSANAMALGLFYRPNDQVLFSMGGSMGNGENLLNVGVSFALDKGVSTSKAAMARKIVSLTEENAQQAAKIETLEARLAALEAKLGK</sequence>
<feature type="domain" description="Trimeric autotransporter adhesin YadA-like stalk" evidence="14">
    <location>
        <begin position="375"/>
        <end position="400"/>
    </location>
</feature>
<keyword evidence="6" id="KW-0812">Transmembrane</keyword>
<dbReference type="SUPFAM" id="SSF101967">
    <property type="entry name" value="Adhesin YadA, collagen-binding domain"/>
    <property type="match status" value="2"/>
</dbReference>
<evidence type="ECO:0000256" key="6">
    <source>
        <dbReference type="ARBA" id="ARBA00022692"/>
    </source>
</evidence>
<feature type="domain" description="Trimeric autotransporter adhesin YadA-like head" evidence="13">
    <location>
        <begin position="208"/>
        <end position="229"/>
    </location>
</feature>
<feature type="domain" description="Trimeric autotransporter adhesin YadA-like head" evidence="13">
    <location>
        <begin position="305"/>
        <end position="328"/>
    </location>
</feature>
<dbReference type="Pfam" id="PF05662">
    <property type="entry name" value="YadA_stalk"/>
    <property type="match status" value="1"/>
</dbReference>
<keyword evidence="10" id="KW-0998">Cell outer membrane</keyword>
<dbReference type="AlphaFoldDB" id="A0A1I1X9U1"/>
<dbReference type="GO" id="GO:0015031">
    <property type="term" value="P:protein transport"/>
    <property type="evidence" value="ECO:0007669"/>
    <property type="project" value="UniProtKB-KW"/>
</dbReference>
<evidence type="ECO:0000256" key="5">
    <source>
        <dbReference type="ARBA" id="ARBA00022452"/>
    </source>
</evidence>
<dbReference type="InterPro" id="IPR008640">
    <property type="entry name" value="Adhesin_Head_dom"/>
</dbReference>
<dbReference type="Pfam" id="PF03895">
    <property type="entry name" value="YadA_anchor"/>
    <property type="match status" value="1"/>
</dbReference>
<evidence type="ECO:0000259" key="14">
    <source>
        <dbReference type="Pfam" id="PF05662"/>
    </source>
</evidence>
<feature type="domain" description="Trimeric autotransporter adhesin YadA-like head" evidence="13">
    <location>
        <begin position="138"/>
        <end position="163"/>
    </location>
</feature>
<keyword evidence="4" id="KW-0813">Transport</keyword>
<gene>
    <name evidence="15" type="ORF">SAMN05216245_101133</name>
</gene>
<evidence type="ECO:0000256" key="1">
    <source>
        <dbReference type="ARBA" id="ARBA00004241"/>
    </source>
</evidence>
<keyword evidence="16" id="KW-1185">Reference proteome</keyword>